<dbReference type="SUPFAM" id="SSF57667">
    <property type="entry name" value="beta-beta-alpha zinc fingers"/>
    <property type="match status" value="4"/>
</dbReference>
<dbReference type="PROSITE" id="PS00028">
    <property type="entry name" value="ZINC_FINGER_C2H2_1"/>
    <property type="match status" value="7"/>
</dbReference>
<reference evidence="11" key="2">
    <citation type="submission" date="2007-04" db="EMBL/GenBank/DDBJ databases">
        <title>The genome of the human body louse.</title>
        <authorList>
            <consortium name="The Human Body Louse Genome Consortium"/>
            <person name="Kirkness E."/>
            <person name="Walenz B."/>
            <person name="Hass B."/>
            <person name="Bruggner R."/>
            <person name="Strausberg R."/>
        </authorList>
    </citation>
    <scope>NUCLEOTIDE SEQUENCE</scope>
    <source>
        <strain evidence="11">USDA</strain>
    </source>
</reference>
<evidence type="ECO:0000313" key="12">
    <source>
        <dbReference type="EnsemblMetazoa" id="PHUM507190-PA"/>
    </source>
</evidence>
<feature type="domain" description="C2H2-type" evidence="10">
    <location>
        <begin position="114"/>
        <end position="137"/>
    </location>
</feature>
<dbReference type="Proteomes" id="UP000009046">
    <property type="component" value="Unassembled WGS sequence"/>
</dbReference>
<dbReference type="VEuPathDB" id="VectorBase:PHUM507190"/>
<feature type="domain" description="C2H2-type" evidence="10">
    <location>
        <begin position="260"/>
        <end position="287"/>
    </location>
</feature>
<dbReference type="InParanoid" id="E0VY09"/>
<dbReference type="GO" id="GO:0005634">
    <property type="term" value="C:nucleus"/>
    <property type="evidence" value="ECO:0007669"/>
    <property type="project" value="UniProtKB-SubCell"/>
</dbReference>
<evidence type="ECO:0000256" key="9">
    <source>
        <dbReference type="SAM" id="MobiDB-lite"/>
    </source>
</evidence>
<dbReference type="PANTHER" id="PTHR24394">
    <property type="entry name" value="ZINC FINGER PROTEIN"/>
    <property type="match status" value="1"/>
</dbReference>
<feature type="domain" description="C2H2-type" evidence="10">
    <location>
        <begin position="86"/>
        <end position="113"/>
    </location>
</feature>
<keyword evidence="3" id="KW-0677">Repeat</keyword>
<feature type="region of interest" description="Disordered" evidence="9">
    <location>
        <begin position="389"/>
        <end position="410"/>
    </location>
</feature>
<evidence type="ECO:0000256" key="5">
    <source>
        <dbReference type="ARBA" id="ARBA00022833"/>
    </source>
</evidence>
<feature type="domain" description="C2H2-type" evidence="10">
    <location>
        <begin position="354"/>
        <end position="376"/>
    </location>
</feature>
<dbReference type="eggNOG" id="KOG1721">
    <property type="taxonomic scope" value="Eukaryota"/>
</dbReference>
<evidence type="ECO:0000313" key="13">
    <source>
        <dbReference type="Proteomes" id="UP000009046"/>
    </source>
</evidence>
<evidence type="ECO:0000256" key="8">
    <source>
        <dbReference type="PROSITE-ProRule" id="PRU00042"/>
    </source>
</evidence>
<dbReference type="EMBL" id="DS235842">
    <property type="protein sequence ID" value="EEB18265.1"/>
    <property type="molecule type" value="Genomic_DNA"/>
</dbReference>
<evidence type="ECO:0000259" key="10">
    <source>
        <dbReference type="PROSITE" id="PS50157"/>
    </source>
</evidence>
<dbReference type="HOGENOM" id="CLU_671397_0_0_1"/>
<dbReference type="AlphaFoldDB" id="E0VY09"/>
<evidence type="ECO:0000256" key="2">
    <source>
        <dbReference type="ARBA" id="ARBA00022723"/>
    </source>
</evidence>
<gene>
    <name evidence="12" type="primary">8232985</name>
    <name evidence="11" type="ORF">Phum_PHUM507190</name>
</gene>
<feature type="domain" description="C2H2-type" evidence="10">
    <location>
        <begin position="144"/>
        <end position="171"/>
    </location>
</feature>
<feature type="domain" description="C2H2-type" evidence="10">
    <location>
        <begin position="288"/>
        <end position="316"/>
    </location>
</feature>
<keyword evidence="5" id="KW-0862">Zinc</keyword>
<dbReference type="FunFam" id="3.30.160.60:FF:000072">
    <property type="entry name" value="zinc finger protein 143 isoform X1"/>
    <property type="match status" value="1"/>
</dbReference>
<evidence type="ECO:0000256" key="3">
    <source>
        <dbReference type="ARBA" id="ARBA00022737"/>
    </source>
</evidence>
<organism>
    <name type="scientific">Pediculus humanus subsp. corporis</name>
    <name type="common">Body louse</name>
    <dbReference type="NCBI Taxonomy" id="121224"/>
    <lineage>
        <taxon>Eukaryota</taxon>
        <taxon>Metazoa</taxon>
        <taxon>Ecdysozoa</taxon>
        <taxon>Arthropoda</taxon>
        <taxon>Hexapoda</taxon>
        <taxon>Insecta</taxon>
        <taxon>Pterygota</taxon>
        <taxon>Neoptera</taxon>
        <taxon>Paraneoptera</taxon>
        <taxon>Psocodea</taxon>
        <taxon>Troctomorpha</taxon>
        <taxon>Phthiraptera</taxon>
        <taxon>Anoplura</taxon>
        <taxon>Pediculidae</taxon>
        <taxon>Pediculus</taxon>
    </lineage>
</organism>
<dbReference type="GeneID" id="8232985"/>
<protein>
    <recommendedName>
        <fullName evidence="7">Zinc finger protein 865</fullName>
    </recommendedName>
</protein>
<feature type="domain" description="C2H2-type" evidence="10">
    <location>
        <begin position="186"/>
        <end position="215"/>
    </location>
</feature>
<dbReference type="FunFam" id="3.30.160.60:FF:000145">
    <property type="entry name" value="Zinc finger protein 574"/>
    <property type="match status" value="1"/>
</dbReference>
<dbReference type="PANTHER" id="PTHR24394:SF29">
    <property type="entry name" value="MYONEURIN"/>
    <property type="match status" value="1"/>
</dbReference>
<proteinExistence type="predicted"/>
<reference evidence="12" key="3">
    <citation type="submission" date="2021-02" db="UniProtKB">
        <authorList>
            <consortium name="EnsemblMetazoa"/>
        </authorList>
    </citation>
    <scope>IDENTIFICATION</scope>
    <source>
        <strain evidence="12">USDA</strain>
    </source>
</reference>
<evidence type="ECO:0000313" key="11">
    <source>
        <dbReference type="EMBL" id="EEB18265.1"/>
    </source>
</evidence>
<feature type="domain" description="C2H2-type" evidence="10">
    <location>
        <begin position="318"/>
        <end position="340"/>
    </location>
</feature>
<dbReference type="FunFam" id="3.30.160.60:FF:000100">
    <property type="entry name" value="Zinc finger 45-like"/>
    <property type="match status" value="1"/>
</dbReference>
<keyword evidence="4 8" id="KW-0863">Zinc-finger</keyword>
<dbReference type="CTD" id="8232985"/>
<name>E0VY09_PEDHC</name>
<dbReference type="RefSeq" id="XP_002431003.1">
    <property type="nucleotide sequence ID" value="XM_002430958.1"/>
</dbReference>
<evidence type="ECO:0000256" key="4">
    <source>
        <dbReference type="ARBA" id="ARBA00022771"/>
    </source>
</evidence>
<dbReference type="KEGG" id="phu:Phum_PHUM507190"/>
<dbReference type="OMA" id="GESFKWK"/>
<dbReference type="FunFam" id="3.30.160.60:FF:000446">
    <property type="entry name" value="Zinc finger protein"/>
    <property type="match status" value="1"/>
</dbReference>
<keyword evidence="13" id="KW-1185">Reference proteome</keyword>
<accession>E0VY09</accession>
<dbReference type="OrthoDB" id="6077919at2759"/>
<dbReference type="Gene3D" id="3.30.160.60">
    <property type="entry name" value="Classic Zinc Finger"/>
    <property type="match status" value="7"/>
</dbReference>
<dbReference type="FunFam" id="3.30.160.60:FF:000110">
    <property type="entry name" value="Zinc finger protein-like"/>
    <property type="match status" value="1"/>
</dbReference>
<dbReference type="EMBL" id="AAZO01006173">
    <property type="status" value="NOT_ANNOTATED_CDS"/>
    <property type="molecule type" value="Genomic_DNA"/>
</dbReference>
<dbReference type="InterPro" id="IPR036236">
    <property type="entry name" value="Znf_C2H2_sf"/>
</dbReference>
<dbReference type="SMART" id="SM00355">
    <property type="entry name" value="ZnF_C2H2"/>
    <property type="match status" value="8"/>
</dbReference>
<dbReference type="EnsemblMetazoa" id="PHUM507190-RA">
    <property type="protein sequence ID" value="PHUM507190-PA"/>
    <property type="gene ID" value="PHUM507190"/>
</dbReference>
<comment type="subcellular location">
    <subcellularLocation>
        <location evidence="1">Nucleus</location>
    </subcellularLocation>
</comment>
<keyword evidence="2" id="KW-0479">Metal-binding</keyword>
<dbReference type="GO" id="GO:0000981">
    <property type="term" value="F:DNA-binding transcription factor activity, RNA polymerase II-specific"/>
    <property type="evidence" value="ECO:0007669"/>
    <property type="project" value="TreeGrafter"/>
</dbReference>
<evidence type="ECO:0000256" key="1">
    <source>
        <dbReference type="ARBA" id="ARBA00004123"/>
    </source>
</evidence>
<dbReference type="PROSITE" id="PS50157">
    <property type="entry name" value="ZINC_FINGER_C2H2_2"/>
    <property type="match status" value="8"/>
</dbReference>
<keyword evidence="6" id="KW-0539">Nucleus</keyword>
<dbReference type="FunFam" id="3.30.160.60:FF:001049">
    <property type="entry name" value="zinc finger protein 319"/>
    <property type="match status" value="1"/>
</dbReference>
<reference evidence="11" key="1">
    <citation type="submission" date="2007-04" db="EMBL/GenBank/DDBJ databases">
        <title>Annotation of Pediculus humanus corporis strain USDA.</title>
        <authorList>
            <person name="Kirkness E."/>
            <person name="Hannick L."/>
            <person name="Hass B."/>
            <person name="Bruggner R."/>
            <person name="Lawson D."/>
            <person name="Bidwell S."/>
            <person name="Joardar V."/>
            <person name="Caler E."/>
            <person name="Walenz B."/>
            <person name="Inman J."/>
            <person name="Schobel S."/>
            <person name="Galinsky K."/>
            <person name="Amedeo P."/>
            <person name="Strausberg R."/>
        </authorList>
    </citation>
    <scope>NUCLEOTIDE SEQUENCE</scope>
    <source>
        <strain evidence="11">USDA</strain>
    </source>
</reference>
<dbReference type="InterPro" id="IPR013087">
    <property type="entry name" value="Znf_C2H2_type"/>
</dbReference>
<evidence type="ECO:0000256" key="6">
    <source>
        <dbReference type="ARBA" id="ARBA00023242"/>
    </source>
</evidence>
<dbReference type="FunFam" id="3.30.160.60:FF:000065">
    <property type="entry name" value="B-cell CLL/lymphoma 6, member B"/>
    <property type="match status" value="1"/>
</dbReference>
<evidence type="ECO:0000256" key="7">
    <source>
        <dbReference type="ARBA" id="ARBA00068876"/>
    </source>
</evidence>
<sequence length="410" mass="48000">MEPTNALPFPEVDIKVEDVAIRFDDDGVQNEYVGDFNSGVYCPNQEPGPYNMPPPPPAPDNSNNNFNYHFLSPPQEAYPKELPKRFPCTQCHKSFSRSHHLKSHMRTHTGERPFACDLCQRSFAKHSDLTRHKQFVHGSVTTFYICEECGRTFSRKDHLKSHLLTHKNRPLKSSGENDDDSFIKTYSCDNCGRAYIRLENLKKHQEQRCESVEKSGNISKTIVDDLKDERITEKVFKGINFHFMSVNDVKNRVDNTLRSYPCEFCSRLFIRKDHLKNHERTHTGERPFQCERCDKRFAKRFVMTRHLRNVHRVNTKMHKCPDCDRMFARTDHLKTHMRIHILAAVRNKTKSKVHICGICEKEFTRSDNLKTHMKIHLLAAVKLQQQDTNNPHQVMNNVNPNEPEEYKLPQ</sequence>
<dbReference type="Pfam" id="PF00096">
    <property type="entry name" value="zf-C2H2"/>
    <property type="match status" value="7"/>
</dbReference>
<dbReference type="GO" id="GO:0008270">
    <property type="term" value="F:zinc ion binding"/>
    <property type="evidence" value="ECO:0007669"/>
    <property type="project" value="UniProtKB-KW"/>
</dbReference>